<evidence type="ECO:0000313" key="2">
    <source>
        <dbReference type="Proteomes" id="UP000245506"/>
    </source>
</evidence>
<reference evidence="1 2" key="1">
    <citation type="submission" date="2018-05" db="EMBL/GenBank/DDBJ databases">
        <title>Leucothrix arctica sp. nov., isolated from Arctic seawater.</title>
        <authorList>
            <person name="Choi A."/>
            <person name="Baek K."/>
        </authorList>
    </citation>
    <scope>NUCLEOTIDE SEQUENCE [LARGE SCALE GENOMIC DNA]</scope>
    <source>
        <strain evidence="1 2">IMCC9719</strain>
    </source>
</reference>
<sequence>MTDETKNDESLIAFNGINGSTGEELFQPVGVSDVAAVFRGEKLDIDSYKYARYIEDERSLDHFGVVGNVETDVTKAGWGIVINPEMNDFKEILAALDPLLKHRENQVDAGLFKRLSFLPDKDVLITRWLARNGAGASAVEPENIPYYLLIIGSPEDIPFSFQYSLDTQYAVGRVDFQSVEDFATYAAQVVEREVSTTHRHSKQAVLFGVKNEDDAATHASDVKLIQPLHASLSTEHSDWKIDVVRGEEASKSQLSKIFAKDDLPSFLLTASHGLGFEKTDARFEADQGALLCGDWPGVSKWGNNPIPEEHYFSAKDLPNNTDLQGMVCFIFACYGGGMPKFDAFDHQATGNVNIIADAPFTSKLPSQLLVSGASAVIAHVERAWAASFIGDFSVDNKGAFKGTIDDLLTGVPVGHAMHFINDYASLMQAEMGDLQENSRLDPFYIDNHDITDQVMAGVYIRKNDARNYILLGDPATYLNVEK</sequence>
<comment type="caution">
    <text evidence="1">The sequence shown here is derived from an EMBL/GenBank/DDBJ whole genome shotgun (WGS) entry which is preliminary data.</text>
</comment>
<dbReference type="Proteomes" id="UP000245506">
    <property type="component" value="Unassembled WGS sequence"/>
</dbReference>
<protein>
    <recommendedName>
        <fullName evidence="3">Gingipain domain-containing protein</fullName>
    </recommendedName>
</protein>
<proteinExistence type="predicted"/>
<organism evidence="1 2">
    <name type="scientific">Leucothrix arctica</name>
    <dbReference type="NCBI Taxonomy" id="1481894"/>
    <lineage>
        <taxon>Bacteria</taxon>
        <taxon>Pseudomonadati</taxon>
        <taxon>Pseudomonadota</taxon>
        <taxon>Gammaproteobacteria</taxon>
        <taxon>Thiotrichales</taxon>
        <taxon>Thiotrichaceae</taxon>
        <taxon>Leucothrix</taxon>
    </lineage>
</organism>
<dbReference type="AlphaFoldDB" id="A0A317C8U3"/>
<dbReference type="OrthoDB" id="3078209at2"/>
<dbReference type="RefSeq" id="WP_109824411.1">
    <property type="nucleotide sequence ID" value="NZ_QGKL01000039.1"/>
</dbReference>
<dbReference type="EMBL" id="QGKL01000039">
    <property type="protein sequence ID" value="PWQ94727.1"/>
    <property type="molecule type" value="Genomic_DNA"/>
</dbReference>
<keyword evidence="2" id="KW-1185">Reference proteome</keyword>
<name>A0A317C8U3_9GAMM</name>
<accession>A0A317C8U3</accession>
<gene>
    <name evidence="1" type="ORF">DKT75_15690</name>
</gene>
<evidence type="ECO:0000313" key="1">
    <source>
        <dbReference type="EMBL" id="PWQ94727.1"/>
    </source>
</evidence>
<evidence type="ECO:0008006" key="3">
    <source>
        <dbReference type="Google" id="ProtNLM"/>
    </source>
</evidence>